<reference evidence="2" key="1">
    <citation type="submission" date="2023-07" db="EMBL/GenBank/DDBJ databases">
        <authorList>
            <consortium name="CYATHOMIX"/>
        </authorList>
    </citation>
    <scope>NUCLEOTIDE SEQUENCE</scope>
    <source>
        <strain evidence="2">N/A</strain>
    </source>
</reference>
<feature type="compositionally biased region" description="Basic and acidic residues" evidence="1">
    <location>
        <begin position="146"/>
        <end position="170"/>
    </location>
</feature>
<gene>
    <name evidence="2" type="ORF">CYNAS_LOCUS17543</name>
</gene>
<sequence>MQLHLEKLLSMSSSKHCTPCSSLRTDANLSWLLPMMASIEFKLIKSFFSSYFLRLLVQSSLITSLSSLLFDTKHMSSLRSFPTHRLQFPNLLLLVRIILCLILNTEVLFKSSLLPHQFMCYLRDDVLPLLNNRNFAVSSHMPDASGGKKLEQRGGHVERGGDNGEIKSGN</sequence>
<evidence type="ECO:0000256" key="1">
    <source>
        <dbReference type="SAM" id="MobiDB-lite"/>
    </source>
</evidence>
<dbReference type="AlphaFoldDB" id="A0AA36H7I6"/>
<dbReference type="EMBL" id="CATQJL010000316">
    <property type="protein sequence ID" value="CAJ0605560.1"/>
    <property type="molecule type" value="Genomic_DNA"/>
</dbReference>
<keyword evidence="3" id="KW-1185">Reference proteome</keyword>
<accession>A0AA36H7I6</accession>
<dbReference type="Proteomes" id="UP001176961">
    <property type="component" value="Unassembled WGS sequence"/>
</dbReference>
<protein>
    <submittedName>
        <fullName evidence="2">Uncharacterized protein</fullName>
    </submittedName>
</protein>
<evidence type="ECO:0000313" key="2">
    <source>
        <dbReference type="EMBL" id="CAJ0605560.1"/>
    </source>
</evidence>
<comment type="caution">
    <text evidence="2">The sequence shown here is derived from an EMBL/GenBank/DDBJ whole genome shotgun (WGS) entry which is preliminary data.</text>
</comment>
<evidence type="ECO:0000313" key="3">
    <source>
        <dbReference type="Proteomes" id="UP001176961"/>
    </source>
</evidence>
<proteinExistence type="predicted"/>
<name>A0AA36H7I6_CYLNA</name>
<organism evidence="2 3">
    <name type="scientific">Cylicocyclus nassatus</name>
    <name type="common">Nematode worm</name>
    <dbReference type="NCBI Taxonomy" id="53992"/>
    <lineage>
        <taxon>Eukaryota</taxon>
        <taxon>Metazoa</taxon>
        <taxon>Ecdysozoa</taxon>
        <taxon>Nematoda</taxon>
        <taxon>Chromadorea</taxon>
        <taxon>Rhabditida</taxon>
        <taxon>Rhabditina</taxon>
        <taxon>Rhabditomorpha</taxon>
        <taxon>Strongyloidea</taxon>
        <taxon>Strongylidae</taxon>
        <taxon>Cylicocyclus</taxon>
    </lineage>
</organism>
<feature type="region of interest" description="Disordered" evidence="1">
    <location>
        <begin position="140"/>
        <end position="170"/>
    </location>
</feature>